<keyword evidence="2" id="KW-0472">Membrane</keyword>
<evidence type="ECO:0000313" key="3">
    <source>
        <dbReference type="EMBL" id="UMM35002.1"/>
    </source>
</evidence>
<proteinExistence type="predicted"/>
<dbReference type="EMBL" id="CP092624">
    <property type="protein sequence ID" value="UMM35002.1"/>
    <property type="molecule type" value="Genomic_DNA"/>
</dbReference>
<evidence type="ECO:0000256" key="1">
    <source>
        <dbReference type="SAM" id="MobiDB-lite"/>
    </source>
</evidence>
<gene>
    <name evidence="3" type="ORF">L5515_007821</name>
</gene>
<reference evidence="3 4" key="1">
    <citation type="submission" date="2022-04" db="EMBL/GenBank/DDBJ databases">
        <title>Chromosome-level reference genomes for two strains of Caenorhabditis briggsae: an improved platform for comparative genomics.</title>
        <authorList>
            <person name="Stevens L."/>
            <person name="Andersen E."/>
        </authorList>
    </citation>
    <scope>NUCLEOTIDE SEQUENCE [LARGE SCALE GENOMIC DNA]</scope>
    <source>
        <strain evidence="3">VX34</strain>
        <tissue evidence="3">Whole-organism</tissue>
    </source>
</reference>
<keyword evidence="4" id="KW-1185">Reference proteome</keyword>
<protein>
    <recommendedName>
        <fullName evidence="5">Transmembrane protein</fullName>
    </recommendedName>
</protein>
<evidence type="ECO:0000313" key="4">
    <source>
        <dbReference type="Proteomes" id="UP000829354"/>
    </source>
</evidence>
<accession>A0AAE9JMQ8</accession>
<dbReference type="Proteomes" id="UP000829354">
    <property type="component" value="Chromosome V"/>
</dbReference>
<feature type="transmembrane region" description="Helical" evidence="2">
    <location>
        <begin position="28"/>
        <end position="46"/>
    </location>
</feature>
<evidence type="ECO:0008006" key="5">
    <source>
        <dbReference type="Google" id="ProtNLM"/>
    </source>
</evidence>
<sequence length="180" mass="20349">MQTIRKIVGSKDTGRNVEASDSTSVMRFLYSLLFVLLVAASSMAIISQDQRSGINGYAQKTALVDVPGEIQPEGVTGQPRFVKQTNFATTCFIDVPQRQDRHDKANRSENEFKTQPEGPSRELERQERQTLTTSRRRRPKTISARKEKKKQAKSSSQRSTLRRDSVPCHPKSSHSMKIDI</sequence>
<keyword evidence="2" id="KW-0812">Transmembrane</keyword>
<name>A0AAE9JMQ8_CAEBR</name>
<keyword evidence="2" id="KW-1133">Transmembrane helix</keyword>
<feature type="compositionally biased region" description="Basic and acidic residues" evidence="1">
    <location>
        <begin position="97"/>
        <end position="128"/>
    </location>
</feature>
<feature type="region of interest" description="Disordered" evidence="1">
    <location>
        <begin position="94"/>
        <end position="180"/>
    </location>
</feature>
<evidence type="ECO:0000256" key="2">
    <source>
        <dbReference type="SAM" id="Phobius"/>
    </source>
</evidence>
<dbReference type="AlphaFoldDB" id="A0AAE9JMQ8"/>
<organism evidence="3 4">
    <name type="scientific">Caenorhabditis briggsae</name>
    <dbReference type="NCBI Taxonomy" id="6238"/>
    <lineage>
        <taxon>Eukaryota</taxon>
        <taxon>Metazoa</taxon>
        <taxon>Ecdysozoa</taxon>
        <taxon>Nematoda</taxon>
        <taxon>Chromadorea</taxon>
        <taxon>Rhabditida</taxon>
        <taxon>Rhabditina</taxon>
        <taxon>Rhabditomorpha</taxon>
        <taxon>Rhabditoidea</taxon>
        <taxon>Rhabditidae</taxon>
        <taxon>Peloderinae</taxon>
        <taxon>Caenorhabditis</taxon>
    </lineage>
</organism>